<feature type="compositionally biased region" description="Basic and acidic residues" evidence="1">
    <location>
        <begin position="124"/>
        <end position="133"/>
    </location>
</feature>
<evidence type="ECO:0000313" key="3">
    <source>
        <dbReference type="Proteomes" id="UP001292094"/>
    </source>
</evidence>
<comment type="caution">
    <text evidence="2">The sequence shown here is derived from an EMBL/GenBank/DDBJ whole genome shotgun (WGS) entry which is preliminary data.</text>
</comment>
<evidence type="ECO:0000313" key="2">
    <source>
        <dbReference type="EMBL" id="KAK4320995.1"/>
    </source>
</evidence>
<protein>
    <submittedName>
        <fullName evidence="2">Uncharacterized protein</fullName>
    </submittedName>
</protein>
<name>A0AAE1Q7K4_9EUCA</name>
<evidence type="ECO:0000256" key="1">
    <source>
        <dbReference type="SAM" id="MobiDB-lite"/>
    </source>
</evidence>
<accession>A0AAE1Q7K4</accession>
<keyword evidence="3" id="KW-1185">Reference proteome</keyword>
<dbReference type="Proteomes" id="UP001292094">
    <property type="component" value="Unassembled WGS sequence"/>
</dbReference>
<dbReference type="AlphaFoldDB" id="A0AAE1Q7K4"/>
<feature type="compositionally biased region" description="Basic and acidic residues" evidence="1">
    <location>
        <begin position="154"/>
        <end position="179"/>
    </location>
</feature>
<sequence length="218" mass="24885">MSDKQETLKEPPPPLAPLPLLGELLCAWQNDTTPPITTTFSRRDGLLENYLLVNNDERNDGELPANNNELDVDHHVNEVPEAVLRSSPELLRKDDHQLDDNYNKLDPADLAIIREKFRSNESKIPSEWDHLEDQPDPLASAASEEPAGSSYMELLRHDIEDSERQPSPHSNKQENEDNKVTQNEDSERKPSPHSNKRQNEDDQVAQRKHRKEDSGGKH</sequence>
<proteinExistence type="predicted"/>
<gene>
    <name evidence="2" type="ORF">Pmani_008162</name>
</gene>
<feature type="compositionally biased region" description="Low complexity" evidence="1">
    <location>
        <begin position="139"/>
        <end position="150"/>
    </location>
</feature>
<feature type="region of interest" description="Disordered" evidence="1">
    <location>
        <begin position="124"/>
        <end position="218"/>
    </location>
</feature>
<reference evidence="2" key="1">
    <citation type="submission" date="2023-11" db="EMBL/GenBank/DDBJ databases">
        <title>Genome assemblies of two species of porcelain crab, Petrolisthes cinctipes and Petrolisthes manimaculis (Anomura: Porcellanidae).</title>
        <authorList>
            <person name="Angst P."/>
        </authorList>
    </citation>
    <scope>NUCLEOTIDE SEQUENCE</scope>
    <source>
        <strain evidence="2">PB745_02</strain>
        <tissue evidence="2">Gill</tissue>
    </source>
</reference>
<dbReference type="EMBL" id="JAWZYT010000626">
    <property type="protein sequence ID" value="KAK4320995.1"/>
    <property type="molecule type" value="Genomic_DNA"/>
</dbReference>
<organism evidence="2 3">
    <name type="scientific">Petrolisthes manimaculis</name>
    <dbReference type="NCBI Taxonomy" id="1843537"/>
    <lineage>
        <taxon>Eukaryota</taxon>
        <taxon>Metazoa</taxon>
        <taxon>Ecdysozoa</taxon>
        <taxon>Arthropoda</taxon>
        <taxon>Crustacea</taxon>
        <taxon>Multicrustacea</taxon>
        <taxon>Malacostraca</taxon>
        <taxon>Eumalacostraca</taxon>
        <taxon>Eucarida</taxon>
        <taxon>Decapoda</taxon>
        <taxon>Pleocyemata</taxon>
        <taxon>Anomura</taxon>
        <taxon>Galatheoidea</taxon>
        <taxon>Porcellanidae</taxon>
        <taxon>Petrolisthes</taxon>
    </lineage>
</organism>